<proteinExistence type="inferred from homology"/>
<dbReference type="InterPro" id="IPR043504">
    <property type="entry name" value="Peptidase_S1_PA_chymotrypsin"/>
</dbReference>
<gene>
    <name evidence="7" type="ORF">FB474_2905</name>
</gene>
<comment type="caution">
    <text evidence="7">The sequence shown here is derived from an EMBL/GenBank/DDBJ whole genome shotgun (WGS) entry which is preliminary data.</text>
</comment>
<organism evidence="7 8">
    <name type="scientific">Oryzihumus leptocrescens</name>
    <dbReference type="NCBI Taxonomy" id="297536"/>
    <lineage>
        <taxon>Bacteria</taxon>
        <taxon>Bacillati</taxon>
        <taxon>Actinomycetota</taxon>
        <taxon>Actinomycetes</taxon>
        <taxon>Micrococcales</taxon>
        <taxon>Intrasporangiaceae</taxon>
        <taxon>Oryzihumus</taxon>
    </lineage>
</organism>
<dbReference type="Gene3D" id="2.30.42.10">
    <property type="match status" value="1"/>
</dbReference>
<evidence type="ECO:0000256" key="5">
    <source>
        <dbReference type="SAM" id="Phobius"/>
    </source>
</evidence>
<dbReference type="OrthoDB" id="9758917at2"/>
<sequence>MTEQQRDPSGEQTEPVDVARQSPTPGAAGFPPPTGEPYTHLPTAPHRSTQAAPGADQATGTAGMPAPAPGAMPPPGAGQPWASAPAPDPSPWATAPVAFSAWPHAHSADVTAPLPQGAGDPPAGGGTPPPTSAAPGPRASRWSAGTVAVLAAAVLLAALLGGTAGALIATRSSGLTSGGVLPVPQPGSTSRPPGSIAGIAARALPSVVTLKVKGADGQGTGSGFVIKSDGFILTNNHVVSSAAATGSIRVEFSDGSQLPATIVGRDASYDLAVVRVKRTGLPVLPLGSSASVVVGDPVVAVGAPLGLESTVTSGIVSALNRPVTPGGADDAPAFINAIQTDAAINPGNSGGPLLDMSGRVIGVNSAIARIPGSSPLDSGQSGSIGVGFAIPSDQARKTADQLMTTGKASHPVIGVILDTAYEGEGVRIAASSKGGRAPITQGGPADKAGLKPGDVILKFNGRVISDPDQLVVAIRARSVGETVTLTVRRGTTERTVRMTLQAATD</sequence>
<dbReference type="InterPro" id="IPR051201">
    <property type="entry name" value="Chloro_Bact_Ser_Proteases"/>
</dbReference>
<evidence type="ECO:0000313" key="7">
    <source>
        <dbReference type="EMBL" id="TQL61494.1"/>
    </source>
</evidence>
<dbReference type="InterPro" id="IPR001478">
    <property type="entry name" value="PDZ"/>
</dbReference>
<feature type="compositionally biased region" description="Low complexity" evidence="4">
    <location>
        <begin position="112"/>
        <end position="121"/>
    </location>
</feature>
<dbReference type="RefSeq" id="WP_141789266.1">
    <property type="nucleotide sequence ID" value="NZ_BAAAKX010000001.1"/>
</dbReference>
<dbReference type="Gene3D" id="2.40.10.10">
    <property type="entry name" value="Trypsin-like serine proteases"/>
    <property type="match status" value="2"/>
</dbReference>
<dbReference type="SUPFAM" id="SSF50494">
    <property type="entry name" value="Trypsin-like serine proteases"/>
    <property type="match status" value="1"/>
</dbReference>
<evidence type="ECO:0000256" key="1">
    <source>
        <dbReference type="ARBA" id="ARBA00010541"/>
    </source>
</evidence>
<feature type="transmembrane region" description="Helical" evidence="5">
    <location>
        <begin position="147"/>
        <end position="169"/>
    </location>
</feature>
<dbReference type="Pfam" id="PF13365">
    <property type="entry name" value="Trypsin_2"/>
    <property type="match status" value="1"/>
</dbReference>
<evidence type="ECO:0000259" key="6">
    <source>
        <dbReference type="PROSITE" id="PS50106"/>
    </source>
</evidence>
<dbReference type="PROSITE" id="PS50106">
    <property type="entry name" value="PDZ"/>
    <property type="match status" value="1"/>
</dbReference>
<comment type="similarity">
    <text evidence="1">Belongs to the peptidase S1C family.</text>
</comment>
<keyword evidence="2 7" id="KW-0645">Protease</keyword>
<evidence type="ECO:0000313" key="8">
    <source>
        <dbReference type="Proteomes" id="UP000319514"/>
    </source>
</evidence>
<dbReference type="InterPro" id="IPR009003">
    <property type="entry name" value="Peptidase_S1_PA"/>
</dbReference>
<protein>
    <submittedName>
        <fullName evidence="7">Putative serine protease PepD</fullName>
    </submittedName>
</protein>
<keyword evidence="3" id="KW-0378">Hydrolase</keyword>
<dbReference type="PANTHER" id="PTHR43343:SF3">
    <property type="entry name" value="PROTEASE DO-LIKE 8, CHLOROPLASTIC"/>
    <property type="match status" value="1"/>
</dbReference>
<keyword evidence="5" id="KW-0812">Transmembrane</keyword>
<dbReference type="GO" id="GO:0004252">
    <property type="term" value="F:serine-type endopeptidase activity"/>
    <property type="evidence" value="ECO:0007669"/>
    <property type="project" value="InterPro"/>
</dbReference>
<dbReference type="AlphaFoldDB" id="A0A542ZM88"/>
<dbReference type="Proteomes" id="UP000319514">
    <property type="component" value="Unassembled WGS sequence"/>
</dbReference>
<dbReference type="PANTHER" id="PTHR43343">
    <property type="entry name" value="PEPTIDASE S12"/>
    <property type="match status" value="1"/>
</dbReference>
<feature type="compositionally biased region" description="Low complexity" evidence="4">
    <location>
        <begin position="78"/>
        <end position="95"/>
    </location>
</feature>
<dbReference type="SMART" id="SM00228">
    <property type="entry name" value="PDZ"/>
    <property type="match status" value="1"/>
</dbReference>
<keyword evidence="5" id="KW-1133">Transmembrane helix</keyword>
<feature type="domain" description="PDZ" evidence="6">
    <location>
        <begin position="402"/>
        <end position="491"/>
    </location>
</feature>
<reference evidence="7 8" key="1">
    <citation type="submission" date="2019-06" db="EMBL/GenBank/DDBJ databases">
        <title>Sequencing the genomes of 1000 actinobacteria strains.</title>
        <authorList>
            <person name="Klenk H.-P."/>
        </authorList>
    </citation>
    <scope>NUCLEOTIDE SEQUENCE [LARGE SCALE GENOMIC DNA]</scope>
    <source>
        <strain evidence="7 8">DSM 18082</strain>
    </source>
</reference>
<name>A0A542ZM88_9MICO</name>
<feature type="region of interest" description="Disordered" evidence="4">
    <location>
        <begin position="1"/>
        <end position="95"/>
    </location>
</feature>
<evidence type="ECO:0000256" key="3">
    <source>
        <dbReference type="ARBA" id="ARBA00022801"/>
    </source>
</evidence>
<dbReference type="SUPFAM" id="SSF50156">
    <property type="entry name" value="PDZ domain-like"/>
    <property type="match status" value="1"/>
</dbReference>
<dbReference type="Pfam" id="PF13180">
    <property type="entry name" value="PDZ_2"/>
    <property type="match status" value="1"/>
</dbReference>
<dbReference type="InterPro" id="IPR001940">
    <property type="entry name" value="Peptidase_S1C"/>
</dbReference>
<dbReference type="InterPro" id="IPR036034">
    <property type="entry name" value="PDZ_sf"/>
</dbReference>
<evidence type="ECO:0000256" key="2">
    <source>
        <dbReference type="ARBA" id="ARBA00022670"/>
    </source>
</evidence>
<dbReference type="GO" id="GO:0006508">
    <property type="term" value="P:proteolysis"/>
    <property type="evidence" value="ECO:0007669"/>
    <property type="project" value="UniProtKB-KW"/>
</dbReference>
<evidence type="ECO:0000256" key="4">
    <source>
        <dbReference type="SAM" id="MobiDB-lite"/>
    </source>
</evidence>
<keyword evidence="8" id="KW-1185">Reference proteome</keyword>
<feature type="compositionally biased region" description="Pro residues" evidence="4">
    <location>
        <begin position="66"/>
        <end position="77"/>
    </location>
</feature>
<keyword evidence="5" id="KW-0472">Membrane</keyword>
<dbReference type="EMBL" id="VFOQ01000001">
    <property type="protein sequence ID" value="TQL61494.1"/>
    <property type="molecule type" value="Genomic_DNA"/>
</dbReference>
<feature type="region of interest" description="Disordered" evidence="4">
    <location>
        <begin position="109"/>
        <end position="140"/>
    </location>
</feature>
<accession>A0A542ZM88</accession>
<dbReference type="PRINTS" id="PR00834">
    <property type="entry name" value="PROTEASES2C"/>
</dbReference>